<dbReference type="Proteomes" id="UP000796880">
    <property type="component" value="Unassembled WGS sequence"/>
</dbReference>
<evidence type="ECO:0000313" key="2">
    <source>
        <dbReference type="EMBL" id="KAF3450568.1"/>
    </source>
</evidence>
<keyword evidence="1" id="KW-1133">Transmembrane helix</keyword>
<feature type="transmembrane region" description="Helical" evidence="1">
    <location>
        <begin position="42"/>
        <end position="65"/>
    </location>
</feature>
<protein>
    <recommendedName>
        <fullName evidence="4">60S ribosomal protein L18a-like protein</fullName>
    </recommendedName>
</protein>
<feature type="transmembrane region" description="Helical" evidence="1">
    <location>
        <begin position="108"/>
        <end position="127"/>
    </location>
</feature>
<dbReference type="Gene3D" id="1.20.120.550">
    <property type="entry name" value="Membrane associated eicosanoid/glutathione metabolism-like domain"/>
    <property type="match status" value="1"/>
</dbReference>
<evidence type="ECO:0000256" key="1">
    <source>
        <dbReference type="SAM" id="Phobius"/>
    </source>
</evidence>
<proteinExistence type="predicted"/>
<accession>A0A8K0HF04</accession>
<dbReference type="PANTHER" id="PTHR46666">
    <property type="entry name" value="60S RIBOSOMAL L18A-LIKE PROTEIN"/>
    <property type="match status" value="1"/>
</dbReference>
<sequence length="159" mass="18030">MDQRLSTDAVNQEKGDYVPIQDAEDPQLGMFDKPLPCFGCGIGWFSLLLGFVCPFMWYYATILYFGNYYRRDPRERAGLAASAIAALMCTIAVLITVVVIVIQSFNETVISSGFKFIIVAVDSMSLLRPKKRTKERQMDCPRAETERFRGLDDELEFGM</sequence>
<dbReference type="EMBL" id="VOIH02000003">
    <property type="protein sequence ID" value="KAF3450568.1"/>
    <property type="molecule type" value="Genomic_DNA"/>
</dbReference>
<keyword evidence="3" id="KW-1185">Reference proteome</keyword>
<dbReference type="AlphaFoldDB" id="A0A8K0HF04"/>
<dbReference type="OrthoDB" id="1922941at2759"/>
<evidence type="ECO:0008006" key="4">
    <source>
        <dbReference type="Google" id="ProtNLM"/>
    </source>
</evidence>
<comment type="caution">
    <text evidence="2">The sequence shown here is derived from an EMBL/GenBank/DDBJ whole genome shotgun (WGS) entry which is preliminary data.</text>
</comment>
<dbReference type="PANTHER" id="PTHR46666:SF10">
    <property type="entry name" value="RIBOSOMAL PROTEIN L18AE FAMILY"/>
    <property type="match status" value="1"/>
</dbReference>
<organism evidence="2 3">
    <name type="scientific">Rhamnella rubrinervis</name>
    <dbReference type="NCBI Taxonomy" id="2594499"/>
    <lineage>
        <taxon>Eukaryota</taxon>
        <taxon>Viridiplantae</taxon>
        <taxon>Streptophyta</taxon>
        <taxon>Embryophyta</taxon>
        <taxon>Tracheophyta</taxon>
        <taxon>Spermatophyta</taxon>
        <taxon>Magnoliopsida</taxon>
        <taxon>eudicotyledons</taxon>
        <taxon>Gunneridae</taxon>
        <taxon>Pentapetalae</taxon>
        <taxon>rosids</taxon>
        <taxon>fabids</taxon>
        <taxon>Rosales</taxon>
        <taxon>Rhamnaceae</taxon>
        <taxon>rhamnoid group</taxon>
        <taxon>Rhamneae</taxon>
        <taxon>Rhamnella</taxon>
    </lineage>
</organism>
<dbReference type="InterPro" id="IPR023352">
    <property type="entry name" value="MAPEG-like_dom_sf"/>
</dbReference>
<name>A0A8K0HF04_9ROSA</name>
<keyword evidence="1" id="KW-0812">Transmembrane</keyword>
<feature type="transmembrane region" description="Helical" evidence="1">
    <location>
        <begin position="77"/>
        <end position="102"/>
    </location>
</feature>
<gene>
    <name evidence="2" type="ORF">FNV43_RR06657</name>
</gene>
<keyword evidence="1" id="KW-0472">Membrane</keyword>
<evidence type="ECO:0000313" key="3">
    <source>
        <dbReference type="Proteomes" id="UP000796880"/>
    </source>
</evidence>
<reference evidence="2" key="1">
    <citation type="submission" date="2020-03" db="EMBL/GenBank/DDBJ databases">
        <title>A high-quality chromosome-level genome assembly of a woody plant with both climbing and erect habits, Rhamnella rubrinervis.</title>
        <authorList>
            <person name="Lu Z."/>
            <person name="Yang Y."/>
            <person name="Zhu X."/>
            <person name="Sun Y."/>
        </authorList>
    </citation>
    <scope>NUCLEOTIDE SEQUENCE</scope>
    <source>
        <strain evidence="2">BYM</strain>
        <tissue evidence="2">Leaf</tissue>
    </source>
</reference>